<evidence type="ECO:0000313" key="1">
    <source>
        <dbReference type="EMBL" id="SFA74794.1"/>
    </source>
</evidence>
<dbReference type="EMBL" id="FOJX01000001">
    <property type="protein sequence ID" value="SFA74794.1"/>
    <property type="molecule type" value="Genomic_DNA"/>
</dbReference>
<sequence length="182" mass="21335">MGRVMPIVYRDWMKYHLEGKMCDNGLKIYGSQELVERNETFECDKYLQSYFIIGDDSGDTLYLMNQDRDAKTVYASDVGDMNADNLVAVSHDFSEWVEMMDTTEENDNDEKDYYAVFIKRIPDDIAEIIRIKNCLQPDLSTGRILRMLKKEGEVLLVPKIHICKYKNLMKGNEDLFEYIRLV</sequence>
<accession>A0A1I0VEL9</accession>
<evidence type="ECO:0008006" key="3">
    <source>
        <dbReference type="Google" id="ProtNLM"/>
    </source>
</evidence>
<organism evidence="1 2">
    <name type="scientific">Selenomonas ruminantium</name>
    <dbReference type="NCBI Taxonomy" id="971"/>
    <lineage>
        <taxon>Bacteria</taxon>
        <taxon>Bacillati</taxon>
        <taxon>Bacillota</taxon>
        <taxon>Negativicutes</taxon>
        <taxon>Selenomonadales</taxon>
        <taxon>Selenomonadaceae</taxon>
        <taxon>Selenomonas</taxon>
    </lineage>
</organism>
<evidence type="ECO:0000313" key="2">
    <source>
        <dbReference type="Proteomes" id="UP000183843"/>
    </source>
</evidence>
<gene>
    <name evidence="1" type="ORF">SAMN05216587_101546</name>
</gene>
<protein>
    <recommendedName>
        <fullName evidence="3">SMI1/KNR4 family protein</fullName>
    </recommendedName>
</protein>
<reference evidence="1 2" key="1">
    <citation type="submission" date="2016-10" db="EMBL/GenBank/DDBJ databases">
        <authorList>
            <person name="de Groot N.N."/>
        </authorList>
    </citation>
    <scope>NUCLEOTIDE SEQUENCE [LARGE SCALE GENOMIC DNA]</scope>
    <source>
        <strain evidence="1 2">L14</strain>
    </source>
</reference>
<dbReference type="Proteomes" id="UP000183843">
    <property type="component" value="Unassembled WGS sequence"/>
</dbReference>
<dbReference type="InterPro" id="IPR037883">
    <property type="entry name" value="Knr4/Smi1-like_sf"/>
</dbReference>
<proteinExistence type="predicted"/>
<dbReference type="SUPFAM" id="SSF160631">
    <property type="entry name" value="SMI1/KNR4-like"/>
    <property type="match status" value="1"/>
</dbReference>
<name>A0A1I0VEL9_SELRU</name>
<dbReference type="RefSeq" id="WP_074812528.1">
    <property type="nucleotide sequence ID" value="NZ_FOJX01000001.1"/>
</dbReference>
<dbReference type="Gene3D" id="3.40.1580.10">
    <property type="entry name" value="SMI1/KNR4-like"/>
    <property type="match status" value="1"/>
</dbReference>
<dbReference type="AlphaFoldDB" id="A0A1I0VEL9"/>